<dbReference type="GO" id="GO:0006261">
    <property type="term" value="P:DNA-templated DNA replication"/>
    <property type="evidence" value="ECO:0007669"/>
    <property type="project" value="TreeGrafter"/>
</dbReference>
<dbReference type="EMBL" id="MEZY01000038">
    <property type="protein sequence ID" value="OGD63142.1"/>
    <property type="molecule type" value="Genomic_DNA"/>
</dbReference>
<name>A0A1F5E6W8_9BACT</name>
<dbReference type="PANTHER" id="PTHR11669">
    <property type="entry name" value="REPLICATION FACTOR C / DNA POLYMERASE III GAMMA-TAU SUBUNIT"/>
    <property type="match status" value="1"/>
</dbReference>
<dbReference type="PANTHER" id="PTHR11669:SF8">
    <property type="entry name" value="DNA POLYMERASE III SUBUNIT DELTA"/>
    <property type="match status" value="1"/>
</dbReference>
<dbReference type="STRING" id="1797472.A2215_01610"/>
<gene>
    <name evidence="1" type="ORF">A2215_01610</name>
</gene>
<dbReference type="InterPro" id="IPR050238">
    <property type="entry name" value="DNA_Rep/Repair_Clamp_Loader"/>
</dbReference>
<evidence type="ECO:0000313" key="1">
    <source>
        <dbReference type="EMBL" id="OGD63142.1"/>
    </source>
</evidence>
<dbReference type="Proteomes" id="UP000178583">
    <property type="component" value="Unassembled WGS sequence"/>
</dbReference>
<accession>A0A1F5E6W8</accession>
<comment type="caution">
    <text evidence="1">The sequence shown here is derived from an EMBL/GenBank/DDBJ whole genome shotgun (WGS) entry which is preliminary data.</text>
</comment>
<evidence type="ECO:0008006" key="3">
    <source>
        <dbReference type="Google" id="ProtNLM"/>
    </source>
</evidence>
<dbReference type="SUPFAM" id="SSF52540">
    <property type="entry name" value="P-loop containing nucleoside triphosphate hydrolases"/>
    <property type="match status" value="1"/>
</dbReference>
<dbReference type="GO" id="GO:0009360">
    <property type="term" value="C:DNA polymerase III complex"/>
    <property type="evidence" value="ECO:0007669"/>
    <property type="project" value="TreeGrafter"/>
</dbReference>
<dbReference type="AlphaFoldDB" id="A0A1F5E6W8"/>
<dbReference type="Gene3D" id="3.40.50.300">
    <property type="entry name" value="P-loop containing nucleotide triphosphate hydrolases"/>
    <property type="match status" value="1"/>
</dbReference>
<evidence type="ECO:0000313" key="2">
    <source>
        <dbReference type="Proteomes" id="UP000178583"/>
    </source>
</evidence>
<protein>
    <recommendedName>
        <fullName evidence="3">DNA polymerase III subunit delta</fullName>
    </recommendedName>
</protein>
<organism evidence="1 2">
    <name type="scientific">Candidatus Berkelbacteria bacterium RIFOXYA2_FULL_43_10</name>
    <dbReference type="NCBI Taxonomy" id="1797472"/>
    <lineage>
        <taxon>Bacteria</taxon>
        <taxon>Candidatus Berkelbacteria</taxon>
    </lineage>
</organism>
<proteinExistence type="predicted"/>
<dbReference type="InterPro" id="IPR027417">
    <property type="entry name" value="P-loop_NTPase"/>
</dbReference>
<dbReference type="Pfam" id="PF13177">
    <property type="entry name" value="DNA_pol3_delta2"/>
    <property type="match status" value="1"/>
</dbReference>
<reference evidence="1 2" key="1">
    <citation type="journal article" date="2016" name="Nat. Commun.">
        <title>Thousands of microbial genomes shed light on interconnected biogeochemical processes in an aquifer system.</title>
        <authorList>
            <person name="Anantharaman K."/>
            <person name="Brown C.T."/>
            <person name="Hug L.A."/>
            <person name="Sharon I."/>
            <person name="Castelle C.J."/>
            <person name="Probst A.J."/>
            <person name="Thomas B.C."/>
            <person name="Singh A."/>
            <person name="Wilkins M.J."/>
            <person name="Karaoz U."/>
            <person name="Brodie E.L."/>
            <person name="Williams K.H."/>
            <person name="Hubbard S.S."/>
            <person name="Banfield J.F."/>
        </authorList>
    </citation>
    <scope>NUCLEOTIDE SEQUENCE [LARGE SCALE GENOMIC DNA]</scope>
</reference>
<sequence length="233" mass="25909">MSQKSSSLDIEGKVGSFELPSSLLFYIKDEKMKETVLHHIVDKYQISSQDEVHLVADEKKSKKGAVTIGAMREFIKKISLTPVGPVRLGIIESAESMTTEAANALLKTLEEPPRKALLTLFSKNSKLLSTIKSRCREIEIAEGGDKIEADPEIEKLLLRPFSVQSKFVEEKIKSNGSDELIEKLILEAALRVRREKDGSSTALVKEAFKTKKLIAGNANSRLAIENLLLKFLK</sequence>